<organism evidence="1 2">
    <name type="scientific">Lepraria finkii</name>
    <dbReference type="NCBI Taxonomy" id="1340010"/>
    <lineage>
        <taxon>Eukaryota</taxon>
        <taxon>Fungi</taxon>
        <taxon>Dikarya</taxon>
        <taxon>Ascomycota</taxon>
        <taxon>Pezizomycotina</taxon>
        <taxon>Lecanoromycetes</taxon>
        <taxon>OSLEUM clade</taxon>
        <taxon>Lecanoromycetidae</taxon>
        <taxon>Lecanorales</taxon>
        <taxon>Lecanorineae</taxon>
        <taxon>Stereocaulaceae</taxon>
        <taxon>Lepraria</taxon>
    </lineage>
</organism>
<evidence type="ECO:0000313" key="1">
    <source>
        <dbReference type="EMBL" id="KAL2051951.1"/>
    </source>
</evidence>
<reference evidence="1 2" key="1">
    <citation type="submission" date="2024-09" db="EMBL/GenBank/DDBJ databases">
        <title>Rethinking Asexuality: The Enigmatic Case of Functional Sexual Genes in Lepraria (Stereocaulaceae).</title>
        <authorList>
            <person name="Doellman M."/>
            <person name="Sun Y."/>
            <person name="Barcenas-Pena A."/>
            <person name="Lumbsch H.T."/>
            <person name="Grewe F."/>
        </authorList>
    </citation>
    <scope>NUCLEOTIDE SEQUENCE [LARGE SCALE GENOMIC DNA]</scope>
    <source>
        <strain evidence="1 2">Grewe 0041</strain>
    </source>
</reference>
<accession>A0ABR4B4K1</accession>
<gene>
    <name evidence="1" type="ORF">ABVK25_007866</name>
</gene>
<evidence type="ECO:0000313" key="2">
    <source>
        <dbReference type="Proteomes" id="UP001590951"/>
    </source>
</evidence>
<protein>
    <submittedName>
        <fullName evidence="1">Uncharacterized protein</fullName>
    </submittedName>
</protein>
<proteinExistence type="predicted"/>
<sequence>MSSLCHKPTDITTNRTLGLPPAAVNHGGAFRSRHRIFVSHLKSLAVPLSLAGCLKRGQAAERFDHPWLRPGKGLGWRDIELESCGCSSVDGNTKTGQAPS</sequence>
<dbReference type="EMBL" id="JBHFEH010000031">
    <property type="protein sequence ID" value="KAL2051951.1"/>
    <property type="molecule type" value="Genomic_DNA"/>
</dbReference>
<name>A0ABR4B4K1_9LECA</name>
<keyword evidence="2" id="KW-1185">Reference proteome</keyword>
<dbReference type="Proteomes" id="UP001590951">
    <property type="component" value="Unassembled WGS sequence"/>
</dbReference>
<comment type="caution">
    <text evidence="1">The sequence shown here is derived from an EMBL/GenBank/DDBJ whole genome shotgun (WGS) entry which is preliminary data.</text>
</comment>